<dbReference type="Proteomes" id="UP000289784">
    <property type="component" value="Unassembled WGS sequence"/>
</dbReference>
<sequence length="114" mass="12371">MRDYYAAINAKDYARAYGMWSEQGKASGQTAEQFANGYASTERVQADVGMPGNAEGAAGSRYLQVPVTVHSVRSGGEQRTYAGHFVLRAVVADGAPVSARQWHLYSAELQRKTP</sequence>
<dbReference type="EMBL" id="SAWZ01000001">
    <property type="protein sequence ID" value="RXR08586.1"/>
    <property type="molecule type" value="Genomic_DNA"/>
</dbReference>
<name>A0A4Q1K1W8_9GAMM</name>
<evidence type="ECO:0000313" key="1">
    <source>
        <dbReference type="EMBL" id="RXR08586.1"/>
    </source>
</evidence>
<organism evidence="1 2">
    <name type="scientific">Pseudoxanthomonas composti</name>
    <dbReference type="NCBI Taxonomy" id="2137479"/>
    <lineage>
        <taxon>Bacteria</taxon>
        <taxon>Pseudomonadati</taxon>
        <taxon>Pseudomonadota</taxon>
        <taxon>Gammaproteobacteria</taxon>
        <taxon>Lysobacterales</taxon>
        <taxon>Lysobacteraceae</taxon>
        <taxon>Pseudoxanthomonas</taxon>
    </lineage>
</organism>
<dbReference type="AlphaFoldDB" id="A0A4Q1K1W8"/>
<reference evidence="1 2" key="1">
    <citation type="submission" date="2019-01" db="EMBL/GenBank/DDBJ databases">
        <title>Pseudoxanthomonas composti sp. nov., isolated from compost.</title>
        <authorList>
            <person name="Yang G."/>
        </authorList>
    </citation>
    <scope>NUCLEOTIDE SEQUENCE [LARGE SCALE GENOMIC DNA]</scope>
    <source>
        <strain evidence="1 2">GSS15</strain>
    </source>
</reference>
<dbReference type="RefSeq" id="WP_129469477.1">
    <property type="nucleotide sequence ID" value="NZ_SAWZ01000001.1"/>
</dbReference>
<evidence type="ECO:0000313" key="2">
    <source>
        <dbReference type="Proteomes" id="UP000289784"/>
    </source>
</evidence>
<comment type="caution">
    <text evidence="1">The sequence shown here is derived from an EMBL/GenBank/DDBJ whole genome shotgun (WGS) entry which is preliminary data.</text>
</comment>
<proteinExistence type="predicted"/>
<keyword evidence="2" id="KW-1185">Reference proteome</keyword>
<evidence type="ECO:0008006" key="3">
    <source>
        <dbReference type="Google" id="ProtNLM"/>
    </source>
</evidence>
<accession>A0A4Q1K1W8</accession>
<protein>
    <recommendedName>
        <fullName evidence="3">DUF4019 domain-containing protein</fullName>
    </recommendedName>
</protein>
<gene>
    <name evidence="1" type="ORF">EPA99_01840</name>
</gene>
<dbReference type="OrthoDB" id="485556at2"/>